<dbReference type="SMART" id="SM00456">
    <property type="entry name" value="WW"/>
    <property type="match status" value="1"/>
</dbReference>
<feature type="region of interest" description="Disordered" evidence="6">
    <location>
        <begin position="45"/>
        <end position="108"/>
    </location>
</feature>
<gene>
    <name evidence="8" type="ORF">MENT_LOCUS23210</name>
</gene>
<feature type="region of interest" description="Disordered" evidence="6">
    <location>
        <begin position="377"/>
        <end position="411"/>
    </location>
</feature>
<proteinExistence type="predicted"/>
<evidence type="ECO:0000256" key="5">
    <source>
        <dbReference type="SAM" id="Coils"/>
    </source>
</evidence>
<comment type="caution">
    <text evidence="8">The sequence shown here is derived from an EMBL/GenBank/DDBJ whole genome shotgun (WGS) entry which is preliminary data.</text>
</comment>
<dbReference type="SUPFAM" id="SSF51045">
    <property type="entry name" value="WW domain"/>
    <property type="match status" value="1"/>
</dbReference>
<accession>A0A6V7VBK6</accession>
<feature type="region of interest" description="Disordered" evidence="6">
    <location>
        <begin position="220"/>
        <end position="239"/>
    </location>
</feature>
<feature type="compositionally biased region" description="Polar residues" evidence="6">
    <location>
        <begin position="157"/>
        <end position="179"/>
    </location>
</feature>
<evidence type="ECO:0000313" key="9">
    <source>
        <dbReference type="Proteomes" id="UP000580250"/>
    </source>
</evidence>
<dbReference type="Pfam" id="PF00397">
    <property type="entry name" value="WW"/>
    <property type="match status" value="1"/>
</dbReference>
<dbReference type="GO" id="GO:0003713">
    <property type="term" value="F:transcription coactivator activity"/>
    <property type="evidence" value="ECO:0007669"/>
    <property type="project" value="TreeGrafter"/>
</dbReference>
<feature type="compositionally biased region" description="Polar residues" evidence="6">
    <location>
        <begin position="377"/>
        <end position="395"/>
    </location>
</feature>
<reference evidence="8 9" key="1">
    <citation type="submission" date="2020-08" db="EMBL/GenBank/DDBJ databases">
        <authorList>
            <person name="Koutsovoulos G."/>
            <person name="Danchin GJ E."/>
        </authorList>
    </citation>
    <scope>NUCLEOTIDE SEQUENCE [LARGE SCALE GENOMIC DNA]</scope>
</reference>
<feature type="compositionally biased region" description="Low complexity" evidence="6">
    <location>
        <begin position="397"/>
        <end position="411"/>
    </location>
</feature>
<sequence length="691" mass="75976">MASAKKRVELALAKQQMRGSGTVQINTTVDDPRKSIEELINAGLKTHNERGSKHFNKKNKLPNSFWRPPTKTRCSSGHSRDSSDDGFGSSAGRHTLSPSSISSFGFHQGGGGNVPMALTDPMTGQNYSASCSAIIHQRQASAPALINYEQYEPQQHFTQQSVNDVPQQQHSSTPQQMPTSHHHLHHQQQHMANSKNSRSALPPLAQPYQHAYSRSLNAMAATSPPGAQQQQNYQRQHGSTANSHMFLNAMAELPPVAHQRAAKSCDFDMLAGNNNNNQIMSPTQINPYQQQQQSEYFGQQQNVAAPINEIPQTRTRILILVSVSGYLRQIQTDIRSPNKFPTSAAVYWSTTRGKSQSLDPLAFESAAAVAAGTGGFHQSSNNSTAHFSSNPSTAIASPPTNDNNNPSSTSQQQIIENSFIGRSHQSPQSATTILLDDDGLGPLPEGWEKAYTPNGDPYFIDHIHKETTWYDPRLPKEVQQQIVISRHTHKSEQQHQDNANFQHSYSQSAGAAMGTNKMSSNNNRQNFHGGSSSVGPTPNTITNSVLAGGLDRVQQLKQEKQCMQERREQIIRQGLLDPSFLGRPPHDSSAANSMDTYGNQAGSDCHSSQHNQSLFLQRANAAPLQQEIMMEVDSTSFPQQQQQSVVIGYMDPLFQGLNAADLNPQEFDKYLIINESRSPTTTTAPQNMATQ</sequence>
<dbReference type="PROSITE" id="PS01159">
    <property type="entry name" value="WW_DOMAIN_1"/>
    <property type="match status" value="1"/>
</dbReference>
<feature type="compositionally biased region" description="Polar residues" evidence="6">
    <location>
        <begin position="96"/>
        <end position="105"/>
    </location>
</feature>
<evidence type="ECO:0000313" key="8">
    <source>
        <dbReference type="EMBL" id="CAD2171704.1"/>
    </source>
</evidence>
<dbReference type="InterPro" id="IPR001202">
    <property type="entry name" value="WW_dom"/>
</dbReference>
<dbReference type="EMBL" id="CAJEWN010000189">
    <property type="protein sequence ID" value="CAD2171704.1"/>
    <property type="molecule type" value="Genomic_DNA"/>
</dbReference>
<dbReference type="GO" id="GO:0005737">
    <property type="term" value="C:cytoplasm"/>
    <property type="evidence" value="ECO:0007669"/>
    <property type="project" value="UniProtKB-SubCell"/>
</dbReference>
<organism evidence="8 9">
    <name type="scientific">Meloidogyne enterolobii</name>
    <name type="common">Root-knot nematode worm</name>
    <name type="synonym">Meloidogyne mayaguensis</name>
    <dbReference type="NCBI Taxonomy" id="390850"/>
    <lineage>
        <taxon>Eukaryota</taxon>
        <taxon>Metazoa</taxon>
        <taxon>Ecdysozoa</taxon>
        <taxon>Nematoda</taxon>
        <taxon>Chromadorea</taxon>
        <taxon>Rhabditida</taxon>
        <taxon>Tylenchina</taxon>
        <taxon>Tylenchomorpha</taxon>
        <taxon>Tylenchoidea</taxon>
        <taxon>Meloidogynidae</taxon>
        <taxon>Meloidogyninae</taxon>
        <taxon>Meloidogyne</taxon>
    </lineage>
</organism>
<dbReference type="GO" id="GO:0035329">
    <property type="term" value="P:hippo signaling"/>
    <property type="evidence" value="ECO:0007669"/>
    <property type="project" value="TreeGrafter"/>
</dbReference>
<dbReference type="CDD" id="cd00201">
    <property type="entry name" value="WW"/>
    <property type="match status" value="1"/>
</dbReference>
<name>A0A6V7VBK6_MELEN</name>
<dbReference type="GO" id="GO:0005634">
    <property type="term" value="C:nucleus"/>
    <property type="evidence" value="ECO:0007669"/>
    <property type="project" value="UniProtKB-SubCell"/>
</dbReference>
<feature type="region of interest" description="Disordered" evidence="6">
    <location>
        <begin position="157"/>
        <end position="202"/>
    </location>
</feature>
<dbReference type="InterPro" id="IPR051583">
    <property type="entry name" value="YAP1"/>
</dbReference>
<dbReference type="AlphaFoldDB" id="A0A6V7VBK6"/>
<evidence type="ECO:0000256" key="2">
    <source>
        <dbReference type="ARBA" id="ARBA00004496"/>
    </source>
</evidence>
<evidence type="ECO:0000256" key="3">
    <source>
        <dbReference type="ARBA" id="ARBA00022490"/>
    </source>
</evidence>
<dbReference type="OrthoDB" id="2020426at2759"/>
<protein>
    <recommendedName>
        <fullName evidence="7">WW domain-containing protein</fullName>
    </recommendedName>
</protein>
<dbReference type="GO" id="GO:0045944">
    <property type="term" value="P:positive regulation of transcription by RNA polymerase II"/>
    <property type="evidence" value="ECO:0007669"/>
    <property type="project" value="TreeGrafter"/>
</dbReference>
<dbReference type="Proteomes" id="UP000580250">
    <property type="component" value="Unassembled WGS sequence"/>
</dbReference>
<feature type="domain" description="WW" evidence="7">
    <location>
        <begin position="441"/>
        <end position="474"/>
    </location>
</feature>
<feature type="compositionally biased region" description="Polar residues" evidence="6">
    <location>
        <begin position="225"/>
        <end position="239"/>
    </location>
</feature>
<keyword evidence="5" id="KW-0175">Coiled coil</keyword>
<dbReference type="PROSITE" id="PS50020">
    <property type="entry name" value="WW_DOMAIN_2"/>
    <property type="match status" value="1"/>
</dbReference>
<feature type="coiled-coil region" evidence="5">
    <location>
        <begin position="546"/>
        <end position="573"/>
    </location>
</feature>
<feature type="region of interest" description="Disordered" evidence="6">
    <location>
        <begin position="506"/>
        <end position="544"/>
    </location>
</feature>
<comment type="subcellular location">
    <subcellularLocation>
        <location evidence="2">Cytoplasm</location>
    </subcellularLocation>
    <subcellularLocation>
        <location evidence="1">Nucleus</location>
    </subcellularLocation>
</comment>
<keyword evidence="3" id="KW-0963">Cytoplasm</keyword>
<dbReference type="Gene3D" id="2.20.70.10">
    <property type="match status" value="1"/>
</dbReference>
<dbReference type="PANTHER" id="PTHR17616">
    <property type="entry name" value="YES-ASSOCIATED PROTEIN YAP1 FAMILY MEMBER"/>
    <property type="match status" value="1"/>
</dbReference>
<dbReference type="InterPro" id="IPR036020">
    <property type="entry name" value="WW_dom_sf"/>
</dbReference>
<dbReference type="PANTHER" id="PTHR17616:SF8">
    <property type="entry name" value="TRANSCRIPTIONAL COACTIVATOR YORKIE"/>
    <property type="match status" value="1"/>
</dbReference>
<evidence type="ECO:0000256" key="1">
    <source>
        <dbReference type="ARBA" id="ARBA00004123"/>
    </source>
</evidence>
<evidence type="ECO:0000256" key="4">
    <source>
        <dbReference type="ARBA" id="ARBA00023242"/>
    </source>
</evidence>
<evidence type="ECO:0000259" key="7">
    <source>
        <dbReference type="PROSITE" id="PS50020"/>
    </source>
</evidence>
<feature type="compositionally biased region" description="Polar residues" evidence="6">
    <location>
        <begin position="516"/>
        <end position="544"/>
    </location>
</feature>
<feature type="region of interest" description="Disordered" evidence="6">
    <location>
        <begin position="576"/>
        <end position="595"/>
    </location>
</feature>
<evidence type="ECO:0000256" key="6">
    <source>
        <dbReference type="SAM" id="MobiDB-lite"/>
    </source>
</evidence>
<keyword evidence="4" id="KW-0539">Nucleus</keyword>